<dbReference type="EMBL" id="BAABBB010000012">
    <property type="protein sequence ID" value="GAA3536008.1"/>
    <property type="molecule type" value="Genomic_DNA"/>
</dbReference>
<gene>
    <name evidence="1" type="ORF">GCM10022263_24790</name>
</gene>
<protein>
    <submittedName>
        <fullName evidence="1">HutD family protein</fullName>
    </submittedName>
</protein>
<dbReference type="InterPro" id="IPR010282">
    <property type="entry name" value="Uncharacterised_HutD/Ves"/>
</dbReference>
<evidence type="ECO:0000313" key="2">
    <source>
        <dbReference type="Proteomes" id="UP001500301"/>
    </source>
</evidence>
<comment type="caution">
    <text evidence="1">The sequence shown here is derived from an EMBL/GenBank/DDBJ whole genome shotgun (WGS) entry which is preliminary data.</text>
</comment>
<evidence type="ECO:0000313" key="1">
    <source>
        <dbReference type="EMBL" id="GAA3536008.1"/>
    </source>
</evidence>
<accession>A0ABP6VJ37</accession>
<dbReference type="Pfam" id="PF05962">
    <property type="entry name" value="HutD"/>
    <property type="match status" value="1"/>
</dbReference>
<sequence>MPGPATPEPRTGLVRLAAADLSPVPWRNGAGLTCELAAGPGWRLSLADLTAPAPFSACPGSDRVHVPLGVGYPLEVDGRLIEARPLEPVCFAGEVPVVLPSLPQPTAALNLITRRTDCAGSLVVVRHDGATWWPPYVRAVVLLDGPSPVVVTGPSPLALQLGDALVAEVHIFERTPERTPERTKENQP</sequence>
<dbReference type="RefSeq" id="WP_218235771.1">
    <property type="nucleotide sequence ID" value="NZ_BAABBB010000012.1"/>
</dbReference>
<proteinExistence type="predicted"/>
<keyword evidence="2" id="KW-1185">Reference proteome</keyword>
<name>A0ABP6VJ37_9ACTN</name>
<dbReference type="PANTHER" id="PTHR37943:SF1">
    <property type="entry name" value="PROTEIN VES"/>
    <property type="match status" value="1"/>
</dbReference>
<dbReference type="Proteomes" id="UP001500301">
    <property type="component" value="Unassembled WGS sequence"/>
</dbReference>
<reference evidence="2" key="1">
    <citation type="journal article" date="2019" name="Int. J. Syst. Evol. Microbiol.">
        <title>The Global Catalogue of Microorganisms (GCM) 10K type strain sequencing project: providing services to taxonomists for standard genome sequencing and annotation.</title>
        <authorList>
            <consortium name="The Broad Institute Genomics Platform"/>
            <consortium name="The Broad Institute Genome Sequencing Center for Infectious Disease"/>
            <person name="Wu L."/>
            <person name="Ma J."/>
        </authorList>
    </citation>
    <scope>NUCLEOTIDE SEQUENCE [LARGE SCALE GENOMIC DNA]</scope>
    <source>
        <strain evidence="2">JCM 17460</strain>
    </source>
</reference>
<organism evidence="1 2">
    <name type="scientific">Nocardioides daeguensis</name>
    <dbReference type="NCBI Taxonomy" id="908359"/>
    <lineage>
        <taxon>Bacteria</taxon>
        <taxon>Bacillati</taxon>
        <taxon>Actinomycetota</taxon>
        <taxon>Actinomycetes</taxon>
        <taxon>Propionibacteriales</taxon>
        <taxon>Nocardioidaceae</taxon>
        <taxon>Nocardioides</taxon>
    </lineage>
</organism>
<dbReference type="PANTHER" id="PTHR37943">
    <property type="entry name" value="PROTEIN VES"/>
    <property type="match status" value="1"/>
</dbReference>